<reference evidence="1" key="1">
    <citation type="journal article" date="2011" name="PLoS Biol.">
        <title>Gene gain and loss during evolution of obligate parasitism in the white rust pathogen of Arabidopsis thaliana.</title>
        <authorList>
            <person name="Kemen E."/>
            <person name="Gardiner A."/>
            <person name="Schultz-Larsen T."/>
            <person name="Kemen A.C."/>
            <person name="Balmuth A.L."/>
            <person name="Robert-Seilaniantz A."/>
            <person name="Bailey K."/>
            <person name="Holub E."/>
            <person name="Studholme D.J."/>
            <person name="Maclean D."/>
            <person name="Jones J.D."/>
        </authorList>
    </citation>
    <scope>NUCLEOTIDE SEQUENCE</scope>
</reference>
<evidence type="ECO:0000313" key="1">
    <source>
        <dbReference type="EMBL" id="CCA19020.1"/>
    </source>
</evidence>
<dbReference type="HOGENOM" id="CLU_3110359_0_0_1"/>
<proteinExistence type="predicted"/>
<protein>
    <submittedName>
        <fullName evidence="1">AlNc14C61G4477 protein</fullName>
    </submittedName>
</protein>
<dbReference type="AlphaFoldDB" id="F0WCV1"/>
<dbReference type="EMBL" id="FR824106">
    <property type="protein sequence ID" value="CCA19020.1"/>
    <property type="molecule type" value="Genomic_DNA"/>
</dbReference>
<name>F0WCV1_9STRA</name>
<sequence length="51" mass="5889">MDESFHGSLKLFILFLDQLFSLVSTDTFFISIAIKTLIQCEDQRETDSRST</sequence>
<organism evidence="1">
    <name type="scientific">Albugo laibachii Nc14</name>
    <dbReference type="NCBI Taxonomy" id="890382"/>
    <lineage>
        <taxon>Eukaryota</taxon>
        <taxon>Sar</taxon>
        <taxon>Stramenopiles</taxon>
        <taxon>Oomycota</taxon>
        <taxon>Peronosporomycetes</taxon>
        <taxon>Albuginales</taxon>
        <taxon>Albuginaceae</taxon>
        <taxon>Albugo</taxon>
    </lineage>
</organism>
<reference evidence="1" key="2">
    <citation type="submission" date="2011-02" db="EMBL/GenBank/DDBJ databases">
        <authorList>
            <person name="MacLean D."/>
        </authorList>
    </citation>
    <scope>NUCLEOTIDE SEQUENCE</scope>
</reference>
<accession>F0WCV1</accession>
<gene>
    <name evidence="1" type="primary">AlNc14C61G4477</name>
    <name evidence="1" type="ORF">ALNC14_051630</name>
</gene>